<dbReference type="Gene3D" id="3.90.190.20">
    <property type="entry name" value="Mur ligase, C-terminal domain"/>
    <property type="match status" value="1"/>
</dbReference>
<dbReference type="STRING" id="28573.A0A0U1MB98"/>
<dbReference type="EC" id="6.3.2.17" evidence="3"/>
<sequence length="1790" mass="201469">MSLYNFRDYGTGDTRKRIRGEHNHTDSTRKRLGSAVLNTGGHGPVADESRREHTTVVEPQATNPSANRHTVEVDRRCDTDEQMAYALTSLSRCAQANNRVSIQDHNVNEIPPEIHVYRGMPTDTSHLDGARLNAFEGNPSNQMQEAASGQSRSYNPSIHVRVPLRVQAPFQESYNSRDVRTAVGGMGSRTGNELHHRTHQPRAICSNTSSQDCLEIPPPYTLDPVPTAKLYNTSFTIVHDNSPDPTQGVPGTETTQHLDVSQVRVSASDSQQGPVSSREDPQVPPSPCSPTTTGTQQSERIGNNTRVSSPSSVSPQLSPDTMQPAASPGIHNDTDNVDTTQALSATPVLCDSNSLPTSLSRPINDSRLIIHHSQCTESSLQNGARNSTLEPSHFRSGWQVAPSTEPYTNPQLSNDPSSNIVSIVPRIVLDSQQLPLTDTSRDMAALLCLLHSSTVSMELFNRARSPYRFWGSDGEISQGTVSICKMVEDISIFQQSLNELQKWGGVTVTRDAQSILLHESLSQLASNNTRWKLEAVKIVFAAFPVDRRVEPARSFSIATSLLPYLRAVRPLIREIHIDESLTPVHVIDVCLSASEYSDMQWKDECITTARSVAEDYQVGHIYRQRISLREMKLSRLRSKWGCDIDFKQFEYLNIYTEDPRSNAYHGGQLLLLSELFLEASDTNAALETLASYKYWDDERPSTMEKSQRYQVKVQQGKILQFSGRFKAAESHLLESLAWNQQETTTPIQATIHLVGVYCELGDPNRGIRLAENDLKCMLNQNTTRPNTRIVKKLKLSLAYAYLLDVMWNFLRPVRCNAHSLDHARDLFKDLRDSFTDNPSRANKINQVSLLLGLAAVAHLKGLYLDALSYYDDVLEAAKQCGWRIGYIESVVNASKSVVQYRLGRFRDAEQSDEIARGLYSSRSYFLVGFGTLWPEIIGTCPLTSVKTLIKELNGLRRGPRPETRVTSEKCVRGKPATAGMDKWIKSLGYSFDDINALNVIHVAGTKGKGSTCAFTECILRQHGLKTGLYTSPHLNTVRERIQINAQPLNENKFAEYAWFVFESLGLQKRQSDGPRYLQFLTLVSFHAFIKERVDVAIYETHQGGEYDSTNVITEPIVTAITSLGRDHIHQLGPTLEDVAWHKAGIFKRGAAALSVPHEPTLASVLEARAEEKGANLRFVDIGDNVPKDVSMPKYRVQQLNFSLAWAICNAFVKKKGTGLISSHNLKLALNDYSWRGRLQQISDGNITWFLDGAHNGISLPVCAEWFASASKEWEPDSSVDRVLIFSHYSTHRDGLELLTILGNSLSNRAIYIRQALFTRCEYENNDPQTRLLEDYKRIWTENYGKSDEVKTSETAFDAFASLEAAKKSKRLRRELDDELSIQWGEYDINIPTRDTPGIEEIRDFLQDLEKQSSYPQIIPVNCIPMHKLEIIQHLYNDLPKNDIIFTRQLGKIDKVLGGPFDKPVLYRPKHHQYDLDIEGFLEWFSKNKKSALHVYDYSITDASQRTRDTTVEEALHSFPSRPDANPLNFLDIENRTGAFYCPAQITQHDIQTRVAHQRQENVGKIGSTWIWKKPSEFFLLSTRHAVSSIHIDNGGQLTWIRVLEGRKIWYFPRSLNMKTLRWLAMAGSQSPEHYRDGWVKVELCAGDILVMPPGCPHAVFTPDDCLAVGGQFWTTAHLGRTLEVLQMQETHPDICNEDIDDTIYETLGEILQTCDSVMTPVEIAEVIANSYLFIGDHDDSSASSQKSHRGRELRSSRKEQSVQQDIPLSRRRFIQGLKKFTTTHQGVIEG</sequence>
<evidence type="ECO:0000256" key="4">
    <source>
        <dbReference type="ARBA" id="ARBA00022563"/>
    </source>
</evidence>
<dbReference type="EMBL" id="CVMT01000022">
    <property type="protein sequence ID" value="CRG92858.1"/>
    <property type="molecule type" value="Genomic_DNA"/>
</dbReference>
<comment type="catalytic activity">
    <reaction evidence="12">
        <text>(6S)-5,6,7,8-tetrahydrofolyl-(gamma-L-Glu)(n) + L-glutamate + ATP = (6S)-5,6,7,8-tetrahydrofolyl-(gamma-L-Glu)(n+1) + ADP + phosphate + H(+)</text>
        <dbReference type="Rhea" id="RHEA:10580"/>
        <dbReference type="Rhea" id="RHEA-COMP:14738"/>
        <dbReference type="Rhea" id="RHEA-COMP:14740"/>
        <dbReference type="ChEBI" id="CHEBI:15378"/>
        <dbReference type="ChEBI" id="CHEBI:29985"/>
        <dbReference type="ChEBI" id="CHEBI:30616"/>
        <dbReference type="ChEBI" id="CHEBI:43474"/>
        <dbReference type="ChEBI" id="CHEBI:141005"/>
        <dbReference type="ChEBI" id="CHEBI:456216"/>
        <dbReference type="EC" id="6.3.2.17"/>
    </reaction>
</comment>
<feature type="compositionally biased region" description="Polar residues" evidence="13">
    <location>
        <begin position="261"/>
        <end position="275"/>
    </location>
</feature>
<accession>A0A0U1MB98</accession>
<dbReference type="Gene3D" id="3.40.1190.10">
    <property type="entry name" value="Mur-like, catalytic domain"/>
    <property type="match status" value="1"/>
</dbReference>
<dbReference type="UniPathway" id="UPA00850"/>
<comment type="pathway">
    <text evidence="1">Cofactor biosynthesis; tetrahydrofolylpolyglutamate biosynthesis.</text>
</comment>
<evidence type="ECO:0000256" key="10">
    <source>
        <dbReference type="ARBA" id="ARBA00030592"/>
    </source>
</evidence>
<feature type="compositionally biased region" description="Low complexity" evidence="13">
    <location>
        <begin position="289"/>
        <end position="298"/>
    </location>
</feature>
<evidence type="ECO:0000256" key="13">
    <source>
        <dbReference type="SAM" id="MobiDB-lite"/>
    </source>
</evidence>
<keyword evidence="9" id="KW-0460">Magnesium</keyword>
<dbReference type="PANTHER" id="PTHR11136:SF5">
    <property type="entry name" value="FOLYLPOLYGLUTAMATE SYNTHASE, MITOCHONDRIAL"/>
    <property type="match status" value="1"/>
</dbReference>
<evidence type="ECO:0000256" key="12">
    <source>
        <dbReference type="ARBA" id="ARBA00047493"/>
    </source>
</evidence>
<evidence type="ECO:0000256" key="3">
    <source>
        <dbReference type="ARBA" id="ARBA00013025"/>
    </source>
</evidence>
<dbReference type="InterPro" id="IPR001645">
    <property type="entry name" value="Folylpolyglutamate_synth"/>
</dbReference>
<dbReference type="GO" id="GO:0005524">
    <property type="term" value="F:ATP binding"/>
    <property type="evidence" value="ECO:0007669"/>
    <property type="project" value="UniProtKB-KW"/>
</dbReference>
<dbReference type="GO" id="GO:0005739">
    <property type="term" value="C:mitochondrion"/>
    <property type="evidence" value="ECO:0007669"/>
    <property type="project" value="TreeGrafter"/>
</dbReference>
<dbReference type="InterPro" id="IPR011990">
    <property type="entry name" value="TPR-like_helical_dom_sf"/>
</dbReference>
<evidence type="ECO:0000256" key="9">
    <source>
        <dbReference type="ARBA" id="ARBA00022842"/>
    </source>
</evidence>
<keyword evidence="8" id="KW-0067">ATP-binding</keyword>
<feature type="compositionally biased region" description="Polar residues" evidence="13">
    <location>
        <begin position="401"/>
        <end position="414"/>
    </location>
</feature>
<dbReference type="PROSITE" id="PS01011">
    <property type="entry name" value="FOLYLPOLYGLU_SYNT_1"/>
    <property type="match status" value="1"/>
</dbReference>
<evidence type="ECO:0000313" key="15">
    <source>
        <dbReference type="EMBL" id="CRG92858.1"/>
    </source>
</evidence>
<keyword evidence="4" id="KW-0554">One-carbon metabolism</keyword>
<dbReference type="InterPro" id="IPR036565">
    <property type="entry name" value="Mur-like_cat_sf"/>
</dbReference>
<dbReference type="OrthoDB" id="4494329at2759"/>
<dbReference type="SUPFAM" id="SSF51197">
    <property type="entry name" value="Clavaminate synthase-like"/>
    <property type="match status" value="1"/>
</dbReference>
<dbReference type="PROSITE" id="PS51184">
    <property type="entry name" value="JMJC"/>
    <property type="match status" value="1"/>
</dbReference>
<organism evidence="15 16">
    <name type="scientific">Talaromyces islandicus</name>
    <name type="common">Penicillium islandicum</name>
    <dbReference type="NCBI Taxonomy" id="28573"/>
    <lineage>
        <taxon>Eukaryota</taxon>
        <taxon>Fungi</taxon>
        <taxon>Dikarya</taxon>
        <taxon>Ascomycota</taxon>
        <taxon>Pezizomycotina</taxon>
        <taxon>Eurotiomycetes</taxon>
        <taxon>Eurotiomycetidae</taxon>
        <taxon>Eurotiales</taxon>
        <taxon>Trichocomaceae</taxon>
        <taxon>Talaromyces</taxon>
        <taxon>Talaromyces sect. Islandici</taxon>
    </lineage>
</organism>
<evidence type="ECO:0000256" key="1">
    <source>
        <dbReference type="ARBA" id="ARBA00005150"/>
    </source>
</evidence>
<reference evidence="15 16" key="1">
    <citation type="submission" date="2015-04" db="EMBL/GenBank/DDBJ databases">
        <authorList>
            <person name="Syromyatnikov M.Y."/>
            <person name="Popov V.N."/>
        </authorList>
    </citation>
    <scope>NUCLEOTIDE SEQUENCE [LARGE SCALE GENOMIC DNA]</scope>
    <source>
        <strain evidence="15">WF-38-12</strain>
    </source>
</reference>
<evidence type="ECO:0000313" key="16">
    <source>
        <dbReference type="Proteomes" id="UP000054383"/>
    </source>
</evidence>
<dbReference type="GO" id="GO:0006730">
    <property type="term" value="P:one-carbon metabolic process"/>
    <property type="evidence" value="ECO:0007669"/>
    <property type="project" value="UniProtKB-KW"/>
</dbReference>
<dbReference type="Gene3D" id="1.25.40.10">
    <property type="entry name" value="Tetratricopeptide repeat domain"/>
    <property type="match status" value="1"/>
</dbReference>
<proteinExistence type="inferred from homology"/>
<evidence type="ECO:0000256" key="7">
    <source>
        <dbReference type="ARBA" id="ARBA00022741"/>
    </source>
</evidence>
<dbReference type="SUPFAM" id="SSF53244">
    <property type="entry name" value="MurD-like peptide ligases, peptide-binding domain"/>
    <property type="match status" value="1"/>
</dbReference>
<gene>
    <name evidence="15" type="primary">FPGS</name>
    <name evidence="15" type="ORF">PISL3812_09931</name>
</gene>
<evidence type="ECO:0000256" key="5">
    <source>
        <dbReference type="ARBA" id="ARBA00022598"/>
    </source>
</evidence>
<dbReference type="GO" id="GO:0005829">
    <property type="term" value="C:cytosol"/>
    <property type="evidence" value="ECO:0007669"/>
    <property type="project" value="TreeGrafter"/>
</dbReference>
<protein>
    <recommendedName>
        <fullName evidence="3">tetrahydrofolate synthase</fullName>
        <ecNumber evidence="3">6.3.2.17</ecNumber>
    </recommendedName>
    <alternativeName>
        <fullName evidence="11">Folylpoly-gamma-glutamate synthetase</fullName>
    </alternativeName>
    <alternativeName>
        <fullName evidence="10">Tetrahydrofolylpolyglutamate synthase</fullName>
    </alternativeName>
</protein>
<keyword evidence="7" id="KW-0547">Nucleotide-binding</keyword>
<evidence type="ECO:0000256" key="8">
    <source>
        <dbReference type="ARBA" id="ARBA00022840"/>
    </source>
</evidence>
<dbReference type="SMART" id="SM00558">
    <property type="entry name" value="JmjC"/>
    <property type="match status" value="1"/>
</dbReference>
<dbReference type="InterPro" id="IPR036615">
    <property type="entry name" value="Mur_ligase_C_dom_sf"/>
</dbReference>
<evidence type="ECO:0000256" key="6">
    <source>
        <dbReference type="ARBA" id="ARBA00022723"/>
    </source>
</evidence>
<evidence type="ECO:0000259" key="14">
    <source>
        <dbReference type="PROSITE" id="PS51184"/>
    </source>
</evidence>
<feature type="compositionally biased region" description="Basic and acidic residues" evidence="13">
    <location>
        <begin position="1750"/>
        <end position="1760"/>
    </location>
</feature>
<evidence type="ECO:0000256" key="11">
    <source>
        <dbReference type="ARBA" id="ARBA00030876"/>
    </source>
</evidence>
<keyword evidence="16" id="KW-1185">Reference proteome</keyword>
<dbReference type="SUPFAM" id="SSF53623">
    <property type="entry name" value="MurD-like peptide ligases, catalytic domain"/>
    <property type="match status" value="1"/>
</dbReference>
<dbReference type="Gene3D" id="2.60.120.650">
    <property type="entry name" value="Cupin"/>
    <property type="match status" value="1"/>
</dbReference>
<name>A0A0U1MB98_TALIS</name>
<evidence type="ECO:0000256" key="2">
    <source>
        <dbReference type="ARBA" id="ARBA00008276"/>
    </source>
</evidence>
<dbReference type="GO" id="GO:0046872">
    <property type="term" value="F:metal ion binding"/>
    <property type="evidence" value="ECO:0007669"/>
    <property type="project" value="UniProtKB-KW"/>
</dbReference>
<keyword evidence="6" id="KW-0479">Metal-binding</keyword>
<keyword evidence="5" id="KW-0436">Ligase</keyword>
<dbReference type="Proteomes" id="UP000054383">
    <property type="component" value="Unassembled WGS sequence"/>
</dbReference>
<dbReference type="InterPro" id="IPR003347">
    <property type="entry name" value="JmjC_dom"/>
</dbReference>
<feature type="region of interest" description="Disordered" evidence="13">
    <location>
        <begin position="1738"/>
        <end position="1765"/>
    </location>
</feature>
<dbReference type="SUPFAM" id="SSF48452">
    <property type="entry name" value="TPR-like"/>
    <property type="match status" value="1"/>
</dbReference>
<feature type="region of interest" description="Disordered" evidence="13">
    <location>
        <begin position="1"/>
        <end position="28"/>
    </location>
</feature>
<feature type="domain" description="JmjC" evidence="14">
    <location>
        <begin position="1519"/>
        <end position="1689"/>
    </location>
</feature>
<feature type="compositionally biased region" description="Polar residues" evidence="13">
    <location>
        <begin position="377"/>
        <end position="390"/>
    </location>
</feature>
<dbReference type="GO" id="GO:0004326">
    <property type="term" value="F:tetrahydrofolylpolyglutamate synthase activity"/>
    <property type="evidence" value="ECO:0007669"/>
    <property type="project" value="UniProtKB-EC"/>
</dbReference>
<dbReference type="InterPro" id="IPR018109">
    <property type="entry name" value="Folylpolyglutamate_synth_CS"/>
</dbReference>
<dbReference type="PANTHER" id="PTHR11136">
    <property type="entry name" value="FOLYLPOLYGLUTAMATE SYNTHASE-RELATED"/>
    <property type="match status" value="1"/>
</dbReference>
<dbReference type="NCBIfam" id="TIGR01499">
    <property type="entry name" value="folC"/>
    <property type="match status" value="1"/>
</dbReference>
<feature type="region of interest" description="Disordered" evidence="13">
    <location>
        <begin position="261"/>
        <end position="337"/>
    </location>
</feature>
<comment type="similarity">
    <text evidence="2">Belongs to the folylpolyglutamate synthase family.</text>
</comment>
<feature type="region of interest" description="Disordered" evidence="13">
    <location>
        <begin position="377"/>
        <end position="414"/>
    </location>
</feature>